<evidence type="ECO:0000256" key="1">
    <source>
        <dbReference type="ARBA" id="ARBA00004651"/>
    </source>
</evidence>
<feature type="transmembrane region" description="Helical" evidence="6">
    <location>
        <begin position="51"/>
        <end position="71"/>
    </location>
</feature>
<evidence type="ECO:0000256" key="6">
    <source>
        <dbReference type="SAM" id="Phobius"/>
    </source>
</evidence>
<dbReference type="PANTHER" id="PTHR42770:SF16">
    <property type="entry name" value="AMINO ACID PERMEASE"/>
    <property type="match status" value="1"/>
</dbReference>
<sequence length="455" mass="49754">MTGISKQTKKKEGPKLTRVLGLWGVVFYGIILIQPIAAVGLFGIASRDSKGHMVLTLLIALVAMSLTALSYGRMASLYPSAGSAYTYVGNGLNKNLGFLAGWAMFLDYLIVPIINTIYASITLQRLIPGIPYIVWVFLFVLGITLLNLRGIRTTDKSNKFLLLVMTVVIGAFIVLAIKYIIGIDGVAGLVSTKPFYNPETFDFGSVLTATSFAVLTYIGFDGVTTLAEDVKNPKRNMLLAPVLVCLFTGVFSIIQIYLAQQVWPDYSTFPNIETAFFDVAQRVGGDVLFNAMAVILFIACFGSGLAGQVGAARLLFGMGRDGVLPKKMFSYLSVKSNTPVYNIIFMGVLTFIGSIFLGYQSAAELLNFGAFLAFMGVNVAAFRQFYFLRPKGEKRKFGVDAVLPLLGFLVCFAIWINLPSMAMIMGGIWFAVGLVYLIVRVRFLKVKSEMDFTDV</sequence>
<gene>
    <name evidence="7" type="ORF">SAMN04488514_11370</name>
</gene>
<dbReference type="GO" id="GO:0005886">
    <property type="term" value="C:plasma membrane"/>
    <property type="evidence" value="ECO:0007669"/>
    <property type="project" value="UniProtKB-SubCell"/>
</dbReference>
<evidence type="ECO:0000256" key="3">
    <source>
        <dbReference type="ARBA" id="ARBA00022692"/>
    </source>
</evidence>
<dbReference type="RefSeq" id="WP_089893723.1">
    <property type="nucleotide sequence ID" value="NZ_FNGV01000013.1"/>
</dbReference>
<protein>
    <submittedName>
        <fullName evidence="7">Putrescine:proton symporter, AAT family</fullName>
    </submittedName>
</protein>
<feature type="transmembrane region" description="Helical" evidence="6">
    <location>
        <begin position="422"/>
        <end position="439"/>
    </location>
</feature>
<keyword evidence="4 6" id="KW-1133">Transmembrane helix</keyword>
<feature type="transmembrane region" description="Helical" evidence="6">
    <location>
        <begin position="365"/>
        <end position="385"/>
    </location>
</feature>
<accession>A0A1G9VG04</accession>
<comment type="subcellular location">
    <subcellularLocation>
        <location evidence="1">Cell membrane</location>
        <topology evidence="1">Multi-pass membrane protein</topology>
    </subcellularLocation>
</comment>
<proteinExistence type="predicted"/>
<dbReference type="PANTHER" id="PTHR42770">
    <property type="entry name" value="AMINO ACID TRANSPORTER-RELATED"/>
    <property type="match status" value="1"/>
</dbReference>
<dbReference type="Proteomes" id="UP000199440">
    <property type="component" value="Unassembled WGS sequence"/>
</dbReference>
<keyword evidence="2" id="KW-1003">Cell membrane</keyword>
<dbReference type="GO" id="GO:0022857">
    <property type="term" value="F:transmembrane transporter activity"/>
    <property type="evidence" value="ECO:0007669"/>
    <property type="project" value="InterPro"/>
</dbReference>
<dbReference type="InterPro" id="IPR050367">
    <property type="entry name" value="APC_superfamily"/>
</dbReference>
<feature type="transmembrane region" description="Helical" evidence="6">
    <location>
        <begin position="291"/>
        <end position="318"/>
    </location>
</feature>
<feature type="transmembrane region" description="Helical" evidence="6">
    <location>
        <begin position="96"/>
        <end position="118"/>
    </location>
</feature>
<feature type="transmembrane region" description="Helical" evidence="6">
    <location>
        <begin position="20"/>
        <end position="45"/>
    </location>
</feature>
<keyword evidence="8" id="KW-1185">Reference proteome</keyword>
<dbReference type="InterPro" id="IPR002293">
    <property type="entry name" value="AA/rel_permease1"/>
</dbReference>
<dbReference type="Pfam" id="PF13520">
    <property type="entry name" value="AA_permease_2"/>
    <property type="match status" value="1"/>
</dbReference>
<keyword evidence="3 6" id="KW-0812">Transmembrane</keyword>
<organism evidence="7 8">
    <name type="scientific">Kriegella aquimaris</name>
    <dbReference type="NCBI Taxonomy" id="192904"/>
    <lineage>
        <taxon>Bacteria</taxon>
        <taxon>Pseudomonadati</taxon>
        <taxon>Bacteroidota</taxon>
        <taxon>Flavobacteriia</taxon>
        <taxon>Flavobacteriales</taxon>
        <taxon>Flavobacteriaceae</taxon>
        <taxon>Kriegella</taxon>
    </lineage>
</organism>
<feature type="transmembrane region" description="Helical" evidence="6">
    <location>
        <begin position="203"/>
        <end position="226"/>
    </location>
</feature>
<dbReference type="OrthoDB" id="9762947at2"/>
<reference evidence="7 8" key="1">
    <citation type="submission" date="2016-10" db="EMBL/GenBank/DDBJ databases">
        <authorList>
            <person name="de Groot N.N."/>
        </authorList>
    </citation>
    <scope>NUCLEOTIDE SEQUENCE [LARGE SCALE GENOMIC DNA]</scope>
    <source>
        <strain evidence="7 8">DSM 19886</strain>
    </source>
</reference>
<keyword evidence="5 6" id="KW-0472">Membrane</keyword>
<evidence type="ECO:0000256" key="4">
    <source>
        <dbReference type="ARBA" id="ARBA00022989"/>
    </source>
</evidence>
<dbReference type="Gene3D" id="1.20.1740.10">
    <property type="entry name" value="Amino acid/polyamine transporter I"/>
    <property type="match status" value="1"/>
</dbReference>
<name>A0A1G9VG04_9FLAO</name>
<evidence type="ECO:0000313" key="8">
    <source>
        <dbReference type="Proteomes" id="UP000199440"/>
    </source>
</evidence>
<feature type="transmembrane region" description="Helical" evidence="6">
    <location>
        <begin position="339"/>
        <end position="359"/>
    </location>
</feature>
<dbReference type="PIRSF" id="PIRSF006060">
    <property type="entry name" value="AA_transporter"/>
    <property type="match status" value="1"/>
</dbReference>
<dbReference type="EMBL" id="FNGV01000013">
    <property type="protein sequence ID" value="SDM71059.1"/>
    <property type="molecule type" value="Genomic_DNA"/>
</dbReference>
<evidence type="ECO:0000256" key="5">
    <source>
        <dbReference type="ARBA" id="ARBA00023136"/>
    </source>
</evidence>
<evidence type="ECO:0000313" key="7">
    <source>
        <dbReference type="EMBL" id="SDM71059.1"/>
    </source>
</evidence>
<dbReference type="STRING" id="192904.SAMN04488514_11370"/>
<feature type="transmembrane region" description="Helical" evidence="6">
    <location>
        <begin position="397"/>
        <end position="416"/>
    </location>
</feature>
<feature type="transmembrane region" description="Helical" evidence="6">
    <location>
        <begin position="238"/>
        <end position="258"/>
    </location>
</feature>
<evidence type="ECO:0000256" key="2">
    <source>
        <dbReference type="ARBA" id="ARBA00022475"/>
    </source>
</evidence>
<feature type="transmembrane region" description="Helical" evidence="6">
    <location>
        <begin position="160"/>
        <end position="183"/>
    </location>
</feature>
<feature type="transmembrane region" description="Helical" evidence="6">
    <location>
        <begin position="130"/>
        <end position="148"/>
    </location>
</feature>
<dbReference type="AlphaFoldDB" id="A0A1G9VG04"/>